<gene>
    <name evidence="2" type="ORF">E7747_07240</name>
</gene>
<name>A0A4P7W3W4_9BACT</name>
<keyword evidence="3" id="KW-1185">Reference proteome</keyword>
<dbReference type="EMBL" id="CP039396">
    <property type="protein sequence ID" value="QCD42085.1"/>
    <property type="molecule type" value="Genomic_DNA"/>
</dbReference>
<dbReference type="RefSeq" id="WP_123613467.1">
    <property type="nucleotide sequence ID" value="NZ_CAXHQF010000190.1"/>
</dbReference>
<dbReference type="KEGG" id="ddb:E7747_07240"/>
<feature type="signal peptide" evidence="1">
    <location>
        <begin position="1"/>
        <end position="23"/>
    </location>
</feature>
<evidence type="ECO:0008006" key="4">
    <source>
        <dbReference type="Google" id="ProtNLM"/>
    </source>
</evidence>
<organism evidence="2 3">
    <name type="scientific">Duncaniella dubosii</name>
    <dbReference type="NCBI Taxonomy" id="2518971"/>
    <lineage>
        <taxon>Bacteria</taxon>
        <taxon>Pseudomonadati</taxon>
        <taxon>Bacteroidota</taxon>
        <taxon>Bacteroidia</taxon>
        <taxon>Bacteroidales</taxon>
        <taxon>Muribaculaceae</taxon>
        <taxon>Duncaniella</taxon>
    </lineage>
</organism>
<feature type="chain" id="PRO_5021003063" description="DUF3244 domain-containing protein" evidence="1">
    <location>
        <begin position="24"/>
        <end position="126"/>
    </location>
</feature>
<accession>A0A4P7W3W4</accession>
<evidence type="ECO:0000313" key="3">
    <source>
        <dbReference type="Proteomes" id="UP000297149"/>
    </source>
</evidence>
<dbReference type="Proteomes" id="UP000297149">
    <property type="component" value="Chromosome"/>
</dbReference>
<keyword evidence="1" id="KW-0732">Signal</keyword>
<evidence type="ECO:0000256" key="1">
    <source>
        <dbReference type="SAM" id="SignalP"/>
    </source>
</evidence>
<protein>
    <recommendedName>
        <fullName evidence="4">DUF3244 domain-containing protein</fullName>
    </recommendedName>
</protein>
<sequence>MKAITTSSFLTIFLLFSFVGIKAEEPTTTIKDKPHLIILTPTRNDKPRTSVTTYIECHYTSESISFILPNDIQYLEVTISNGDVTEWQSVVSHQNPEISPLPNFVGEYTITCRTNLNQTFQGSLIF</sequence>
<proteinExistence type="predicted"/>
<dbReference type="AlphaFoldDB" id="A0A4P7W3W4"/>
<evidence type="ECO:0000313" key="2">
    <source>
        <dbReference type="EMBL" id="QCD42085.1"/>
    </source>
</evidence>
<reference evidence="3" key="1">
    <citation type="submission" date="2019-02" db="EMBL/GenBank/DDBJ databases">
        <title>Isolation and identification of novel species under the genus Muribaculum.</title>
        <authorList>
            <person name="Miyake S."/>
            <person name="Ding Y."/>
            <person name="Low A."/>
            <person name="Soh M."/>
            <person name="Seedorf H."/>
        </authorList>
    </citation>
    <scope>NUCLEOTIDE SEQUENCE [LARGE SCALE GENOMIC DNA]</scope>
    <source>
        <strain evidence="3">H5</strain>
    </source>
</reference>